<dbReference type="KEGG" id="kyr:CVV65_13615"/>
<keyword evidence="2" id="KW-0815">Transposition</keyword>
<dbReference type="GO" id="GO:0015074">
    <property type="term" value="P:DNA integration"/>
    <property type="evidence" value="ECO:0007669"/>
    <property type="project" value="InterPro"/>
</dbReference>
<evidence type="ECO:0000259" key="6">
    <source>
        <dbReference type="PROSITE" id="PS50994"/>
    </source>
</evidence>
<dbReference type="CDD" id="cd00569">
    <property type="entry name" value="HTH_Hin_like"/>
    <property type="match status" value="1"/>
</dbReference>
<dbReference type="EMBL" id="CP024955">
    <property type="protein sequence ID" value="ATY84789.1"/>
    <property type="molecule type" value="Genomic_DNA"/>
</dbReference>
<dbReference type="EMBL" id="CP024955">
    <property type="protein sequence ID" value="ATY83999.1"/>
    <property type="molecule type" value="Genomic_DNA"/>
</dbReference>
<dbReference type="GO" id="GO:0032196">
    <property type="term" value="P:transposition"/>
    <property type="evidence" value="ECO:0007669"/>
    <property type="project" value="UniProtKB-KW"/>
</dbReference>
<evidence type="ECO:0000313" key="14">
    <source>
        <dbReference type="EMBL" id="ATY85839.1"/>
    </source>
</evidence>
<feature type="domain" description="HTH IS21-type" evidence="5">
    <location>
        <begin position="12"/>
        <end position="74"/>
    </location>
</feature>
<keyword evidence="3" id="KW-0238">DNA-binding</keyword>
<evidence type="ECO:0000313" key="11">
    <source>
        <dbReference type="EMBL" id="ATY85302.1"/>
    </source>
</evidence>
<reference evidence="12" key="2">
    <citation type="journal article" date="2018" name="Genome Announc.">
        <title>Complete Genome Sequence of Kyrpidia sp. Strain EA-1, a Thermophilic Knallgas Bacterium, Isolated from the Azores.</title>
        <authorList>
            <person name="Reiner J.E."/>
            <person name="Lapp C.J."/>
            <person name="Bunk B."/>
            <person name="Sproer C."/>
            <person name="Overmann J."/>
            <person name="Gescher J."/>
        </authorList>
    </citation>
    <scope>NUCLEOTIDE SEQUENCE</scope>
    <source>
        <strain evidence="12">EA-1</strain>
    </source>
</reference>
<dbReference type="EMBL" id="CP024955">
    <property type="protein sequence ID" value="ATY84930.1"/>
    <property type="molecule type" value="Genomic_DNA"/>
</dbReference>
<evidence type="ECO:0000256" key="2">
    <source>
        <dbReference type="ARBA" id="ARBA00022578"/>
    </source>
</evidence>
<dbReference type="KEGG" id="kyr:CVV65_02690"/>
<protein>
    <recommendedName>
        <fullName evidence="17">IS21 family transposase</fullName>
    </recommendedName>
</protein>
<dbReference type="KEGG" id="kyr:CVV65_07520"/>
<dbReference type="InterPro" id="IPR017894">
    <property type="entry name" value="HTH_IS21_transposase_type"/>
</dbReference>
<dbReference type="GO" id="GO:0000150">
    <property type="term" value="F:DNA strand exchange activity"/>
    <property type="evidence" value="ECO:0007669"/>
    <property type="project" value="InterPro"/>
</dbReference>
<gene>
    <name evidence="7" type="ORF">CVV65_02690</name>
    <name evidence="8" type="ORF">CVV65_05885</name>
    <name evidence="9" type="ORF">CVV65_07520</name>
    <name evidence="10" type="ORF">CVV65_08340</name>
    <name evidence="11" type="ORF">CVV65_10530</name>
    <name evidence="12" type="ORF">CVV65_11535</name>
    <name evidence="13" type="ORF">CVV65_13615</name>
    <name evidence="14" type="ORF">CVV65_13630</name>
    <name evidence="15" type="ORF">CVV65_15870</name>
</gene>
<dbReference type="AlphaFoldDB" id="A0A2K8N817"/>
<dbReference type="EMBL" id="CP024955">
    <property type="protein sequence ID" value="ATY86221.1"/>
    <property type="molecule type" value="Genomic_DNA"/>
</dbReference>
<keyword evidence="4" id="KW-0233">DNA recombination</keyword>
<proteinExistence type="inferred from homology"/>
<dbReference type="EMBL" id="CP024955">
    <property type="protein sequence ID" value="ATY84540.1"/>
    <property type="molecule type" value="Genomic_DNA"/>
</dbReference>
<dbReference type="KEGG" id="kyr:CVV65_08340"/>
<dbReference type="InterPro" id="IPR054353">
    <property type="entry name" value="IstA-like_C"/>
</dbReference>
<dbReference type="Pfam" id="PF02796">
    <property type="entry name" value="HTH_7"/>
    <property type="match status" value="1"/>
</dbReference>
<sequence length="491" mass="56562">MGAGEKGLISIEDWTAIRALHARGVSIKAIARQLGISRNTVRRALRGDDPPKYVRKKPSARATDPFLEHIRQMYVEKQLIGTRIYAELQKMGYQGSLSAVHRCLQRLKKEQPHTEVRVQRMETAPGEQAQFDWSEYSVKIGGKEVKVYAYRYILSYSRMRYTHFALNQTLETVLEALECGIRHFGGVPERVLIDNAGQMVVDHRPDGAVRYHPEFLKVMGLYRMDPYACAPYRAQTKGKVERAFYMLEQHFLKGTEFKDFEDLITQGKSFDESENQRVHRRLGQTPLERFEADRAALRPLPERRYVDSVRVLRRVSRDGYISVDHVEYSVPPSYLGREVWVTQPRGAYVEMYGPDGTFLCRHVKSRDTGSIHTLPEHQAPHRERVSVRQRFCEVFPSGAAFYQGLTRRYAHNARYHAARILDMRSTYSDESIEMALKEALAYGATDEKVVLKLLANYPTKPAASSRNVEVQALSRRADTIRPLSYYSQLLH</sequence>
<feature type="domain" description="Integrase catalytic" evidence="6">
    <location>
        <begin position="121"/>
        <end position="294"/>
    </location>
</feature>
<evidence type="ECO:0000313" key="9">
    <source>
        <dbReference type="EMBL" id="ATY84789.1"/>
    </source>
</evidence>
<comment type="similarity">
    <text evidence="1">Belongs to the transposase IS21/IS408/IS1162 family.</text>
</comment>
<evidence type="ECO:0000256" key="1">
    <source>
        <dbReference type="ARBA" id="ARBA00009277"/>
    </source>
</evidence>
<evidence type="ECO:0000256" key="4">
    <source>
        <dbReference type="ARBA" id="ARBA00023172"/>
    </source>
</evidence>
<evidence type="ECO:0000313" key="16">
    <source>
        <dbReference type="Proteomes" id="UP000231932"/>
    </source>
</evidence>
<dbReference type="KEGG" id="kyr:CVV65_10530"/>
<evidence type="ECO:0000313" key="8">
    <source>
        <dbReference type="EMBL" id="ATY84540.1"/>
    </source>
</evidence>
<dbReference type="KEGG" id="kyr:CVV65_05885"/>
<dbReference type="Pfam" id="PF00665">
    <property type="entry name" value="rve"/>
    <property type="match status" value="1"/>
</dbReference>
<reference evidence="16" key="1">
    <citation type="submission" date="2017-11" db="EMBL/GenBank/DDBJ databases">
        <title>Complete Genome Sequence of Kyrpidia sp. Strain EA-1, a thermophilic, hydrogen-oxidizing Bacterium, isolated from the Azores.</title>
        <authorList>
            <person name="Reiner J.E."/>
            <person name="Lapp C.J."/>
            <person name="Bunk B."/>
            <person name="Gescher J."/>
        </authorList>
    </citation>
    <scope>NUCLEOTIDE SEQUENCE [LARGE SCALE GENOMIC DNA]</scope>
    <source>
        <strain evidence="16">EA-1</strain>
    </source>
</reference>
<dbReference type="PANTHER" id="PTHR35004:SF7">
    <property type="entry name" value="INTEGRASE PROTEIN"/>
    <property type="match status" value="1"/>
</dbReference>
<dbReference type="KEGG" id="kyr:CVV65_15870"/>
<keyword evidence="16" id="KW-1185">Reference proteome</keyword>
<accession>A0A2K8N817</accession>
<dbReference type="EMBL" id="CP024955">
    <property type="protein sequence ID" value="ATY85837.1"/>
    <property type="molecule type" value="Genomic_DNA"/>
</dbReference>
<dbReference type="PROSITE" id="PS50531">
    <property type="entry name" value="HTH_IS21"/>
    <property type="match status" value="1"/>
</dbReference>
<dbReference type="InterPro" id="IPR009057">
    <property type="entry name" value="Homeodomain-like_sf"/>
</dbReference>
<dbReference type="GO" id="GO:0003677">
    <property type="term" value="F:DNA binding"/>
    <property type="evidence" value="ECO:0007669"/>
    <property type="project" value="UniProtKB-KW"/>
</dbReference>
<evidence type="ECO:0000259" key="5">
    <source>
        <dbReference type="PROSITE" id="PS50531"/>
    </source>
</evidence>
<dbReference type="SUPFAM" id="SSF53098">
    <property type="entry name" value="Ribonuclease H-like"/>
    <property type="match status" value="1"/>
</dbReference>
<dbReference type="PROSITE" id="PS50994">
    <property type="entry name" value="INTEGRASE"/>
    <property type="match status" value="1"/>
</dbReference>
<dbReference type="InterPro" id="IPR006120">
    <property type="entry name" value="Resolvase_HTH_dom"/>
</dbReference>
<dbReference type="KEGG" id="kyr:CVV65_13630"/>
<dbReference type="NCBIfam" id="NF033546">
    <property type="entry name" value="transpos_IS21"/>
    <property type="match status" value="1"/>
</dbReference>
<dbReference type="SUPFAM" id="SSF46689">
    <property type="entry name" value="Homeodomain-like"/>
    <property type="match status" value="1"/>
</dbReference>
<evidence type="ECO:0008006" key="17">
    <source>
        <dbReference type="Google" id="ProtNLM"/>
    </source>
</evidence>
<dbReference type="InterPro" id="IPR001584">
    <property type="entry name" value="Integrase_cat-core"/>
</dbReference>
<dbReference type="Gene3D" id="1.10.10.60">
    <property type="entry name" value="Homeodomain-like"/>
    <property type="match status" value="1"/>
</dbReference>
<dbReference type="InterPro" id="IPR036397">
    <property type="entry name" value="RNaseH_sf"/>
</dbReference>
<dbReference type="EMBL" id="CP024955">
    <property type="protein sequence ID" value="ATY85302.1"/>
    <property type="molecule type" value="Genomic_DNA"/>
</dbReference>
<dbReference type="Pfam" id="PF22483">
    <property type="entry name" value="Mu-transpos_C_2"/>
    <property type="match status" value="1"/>
</dbReference>
<dbReference type="KEGG" id="kyr:CVV65_11535"/>
<name>A0A2K8N817_9BACL</name>
<dbReference type="Gene3D" id="3.30.420.10">
    <property type="entry name" value="Ribonuclease H-like superfamily/Ribonuclease H"/>
    <property type="match status" value="1"/>
</dbReference>
<evidence type="ECO:0000313" key="12">
    <source>
        <dbReference type="EMBL" id="ATY85481.1"/>
    </source>
</evidence>
<evidence type="ECO:0000313" key="13">
    <source>
        <dbReference type="EMBL" id="ATY85837.1"/>
    </source>
</evidence>
<evidence type="ECO:0000313" key="7">
    <source>
        <dbReference type="EMBL" id="ATY83999.1"/>
    </source>
</evidence>
<organism evidence="12 16">
    <name type="scientific">Kyrpidia spormannii</name>
    <dbReference type="NCBI Taxonomy" id="2055160"/>
    <lineage>
        <taxon>Bacteria</taxon>
        <taxon>Bacillati</taxon>
        <taxon>Bacillota</taxon>
        <taxon>Bacilli</taxon>
        <taxon>Bacillales</taxon>
        <taxon>Alicyclobacillaceae</taxon>
        <taxon>Kyrpidia</taxon>
    </lineage>
</organism>
<dbReference type="EMBL" id="CP024955">
    <property type="protein sequence ID" value="ATY85839.1"/>
    <property type="molecule type" value="Genomic_DNA"/>
</dbReference>
<dbReference type="PANTHER" id="PTHR35004">
    <property type="entry name" value="TRANSPOSASE RV3428C-RELATED"/>
    <property type="match status" value="1"/>
</dbReference>
<dbReference type="Proteomes" id="UP000231932">
    <property type="component" value="Chromosome"/>
</dbReference>
<evidence type="ECO:0000313" key="10">
    <source>
        <dbReference type="EMBL" id="ATY84930.1"/>
    </source>
</evidence>
<evidence type="ECO:0000256" key="3">
    <source>
        <dbReference type="ARBA" id="ARBA00023125"/>
    </source>
</evidence>
<evidence type="ECO:0000313" key="15">
    <source>
        <dbReference type="EMBL" id="ATY86221.1"/>
    </source>
</evidence>
<dbReference type="EMBL" id="CP024955">
    <property type="protein sequence ID" value="ATY85481.1"/>
    <property type="molecule type" value="Genomic_DNA"/>
</dbReference>
<dbReference type="InterPro" id="IPR012337">
    <property type="entry name" value="RNaseH-like_sf"/>
</dbReference>